<keyword evidence="2" id="KW-1185">Reference proteome</keyword>
<proteinExistence type="predicted"/>
<sequence>MTNQIEVINDGEGIAVLGAPQDVDAFLNSYGLDAAELDTSRLSPRYKTAAGMFHAGSAAVGNSGKWMKLTDESHAAMKLFPMVKNATTGNFHATLRASNGQFAKNLQFVGGTAALVSPAALAAVAAIMSQMAMQEAIEEIGEYLALIDEKVNDVLRAQKDAVLADMIGVDLVIEEAMTIREDVGRVSDVTWSKVQSTALTIARTQAYALRQIDALAEKVDTASVSEIADAAKTAEPKVREWLAVIARCVQLQDALAVLELDRVLDSEPEDLEKHRRGLQSARNNRLATIHRATELLLERMNTAIRRANAKVLLSPRPARAAVSSSNVVVERVLEFQTVLEIEDGHESTGAKRWRTAAGEVRDKVLETGADGAGAAKQFGENAVGGVRSGAGRFSTGVRAFREAVRKEESEISRDQT</sequence>
<dbReference type="OrthoDB" id="4391631at2"/>
<reference evidence="2" key="1">
    <citation type="submission" date="2017-09" db="EMBL/GenBank/DDBJ databases">
        <title>Brachybacterium sp. VM2412.</title>
        <authorList>
            <person name="Tak E.J."/>
            <person name="Bae J.-W."/>
        </authorList>
    </citation>
    <scope>NUCLEOTIDE SEQUENCE [LARGE SCALE GENOMIC DNA]</scope>
    <source>
        <strain evidence="2">VM2412</strain>
    </source>
</reference>
<dbReference type="EMBL" id="CP023563">
    <property type="protein sequence ID" value="ATG50345.1"/>
    <property type="molecule type" value="Genomic_DNA"/>
</dbReference>
<dbReference type="Proteomes" id="UP000218165">
    <property type="component" value="Chromosome"/>
</dbReference>
<protein>
    <submittedName>
        <fullName evidence="1">Uncharacterized protein</fullName>
    </submittedName>
</protein>
<dbReference type="AlphaFoldDB" id="A0A291GJH2"/>
<gene>
    <name evidence="1" type="ORF">CFK38_01505</name>
</gene>
<name>A0A291GJH2_9MICO</name>
<accession>A0A291GJH2</accession>
<dbReference type="KEGG" id="brz:CFK38_01505"/>
<evidence type="ECO:0000313" key="2">
    <source>
        <dbReference type="Proteomes" id="UP000218165"/>
    </source>
</evidence>
<dbReference type="RefSeq" id="WP_096801485.1">
    <property type="nucleotide sequence ID" value="NZ_CP023563.1"/>
</dbReference>
<evidence type="ECO:0000313" key="1">
    <source>
        <dbReference type="EMBL" id="ATG50345.1"/>
    </source>
</evidence>
<organism evidence="1 2">
    <name type="scientific">Brachybacterium vulturis</name>
    <dbReference type="NCBI Taxonomy" id="2017484"/>
    <lineage>
        <taxon>Bacteria</taxon>
        <taxon>Bacillati</taxon>
        <taxon>Actinomycetota</taxon>
        <taxon>Actinomycetes</taxon>
        <taxon>Micrococcales</taxon>
        <taxon>Dermabacteraceae</taxon>
        <taxon>Brachybacterium</taxon>
    </lineage>
</organism>